<organism evidence="6 7">
    <name type="scientific">Psychromicrobium lacuslunae</name>
    <dbReference type="NCBI Taxonomy" id="1618207"/>
    <lineage>
        <taxon>Bacteria</taxon>
        <taxon>Bacillati</taxon>
        <taxon>Actinomycetota</taxon>
        <taxon>Actinomycetes</taxon>
        <taxon>Micrococcales</taxon>
        <taxon>Micrococcaceae</taxon>
        <taxon>Psychromicrobium</taxon>
    </lineage>
</organism>
<evidence type="ECO:0000259" key="5">
    <source>
        <dbReference type="PROSITE" id="PS50931"/>
    </source>
</evidence>
<keyword evidence="2" id="KW-0805">Transcription regulation</keyword>
<dbReference type="SUPFAM" id="SSF53850">
    <property type="entry name" value="Periplasmic binding protein-like II"/>
    <property type="match status" value="1"/>
</dbReference>
<dbReference type="GO" id="GO:0000976">
    <property type="term" value="F:transcription cis-regulatory region binding"/>
    <property type="evidence" value="ECO:0007669"/>
    <property type="project" value="TreeGrafter"/>
</dbReference>
<dbReference type="KEGG" id="ari:UM93_04255"/>
<dbReference type="Gene3D" id="1.10.10.10">
    <property type="entry name" value="Winged helix-like DNA-binding domain superfamily/Winged helix DNA-binding domain"/>
    <property type="match status" value="1"/>
</dbReference>
<dbReference type="Pfam" id="PF03466">
    <property type="entry name" value="LysR_substrate"/>
    <property type="match status" value="1"/>
</dbReference>
<dbReference type="GO" id="GO:0003700">
    <property type="term" value="F:DNA-binding transcription factor activity"/>
    <property type="evidence" value="ECO:0007669"/>
    <property type="project" value="InterPro"/>
</dbReference>
<dbReference type="PRINTS" id="PR00039">
    <property type="entry name" value="HTHLYSR"/>
</dbReference>
<dbReference type="InterPro" id="IPR036388">
    <property type="entry name" value="WH-like_DNA-bd_sf"/>
</dbReference>
<dbReference type="PROSITE" id="PS50931">
    <property type="entry name" value="HTH_LYSR"/>
    <property type="match status" value="1"/>
</dbReference>
<evidence type="ECO:0000256" key="1">
    <source>
        <dbReference type="ARBA" id="ARBA00009437"/>
    </source>
</evidence>
<dbReference type="InterPro" id="IPR000847">
    <property type="entry name" value="LysR_HTH_N"/>
</dbReference>
<keyword evidence="4" id="KW-0804">Transcription</keyword>
<comment type="similarity">
    <text evidence="1">Belongs to the LysR transcriptional regulatory family.</text>
</comment>
<evidence type="ECO:0000256" key="4">
    <source>
        <dbReference type="ARBA" id="ARBA00023163"/>
    </source>
</evidence>
<dbReference type="OrthoDB" id="3461141at2"/>
<evidence type="ECO:0000313" key="7">
    <source>
        <dbReference type="Proteomes" id="UP000061839"/>
    </source>
</evidence>
<dbReference type="STRING" id="1618207.UM93_04255"/>
<dbReference type="PATRIC" id="fig|1618207.4.peg.867"/>
<dbReference type="Gene3D" id="3.40.190.10">
    <property type="entry name" value="Periplasmic binding protein-like II"/>
    <property type="match status" value="2"/>
</dbReference>
<dbReference type="HOGENOM" id="CLU_971979_0_0_11"/>
<protein>
    <recommendedName>
        <fullName evidence="5">HTH lysR-type domain-containing protein</fullName>
    </recommendedName>
</protein>
<keyword evidence="3" id="KW-0238">DNA-binding</keyword>
<dbReference type="Pfam" id="PF00126">
    <property type="entry name" value="HTH_1"/>
    <property type="match status" value="1"/>
</dbReference>
<evidence type="ECO:0000256" key="2">
    <source>
        <dbReference type="ARBA" id="ARBA00023015"/>
    </source>
</evidence>
<keyword evidence="7" id="KW-1185">Reference proteome</keyword>
<reference evidence="6 7" key="1">
    <citation type="journal article" date="2015" name="Genome Announc.">
        <title>Complete Genome Sequencing of Protease-Producing Novel Arthrobacter sp. Strain IHBB 11108 Using PacBio Single-Molecule Real-Time Sequencing Technology.</title>
        <authorList>
            <person name="Kiran S."/>
            <person name="Swarnkar M.K."/>
            <person name="Pal M."/>
            <person name="Thakur R."/>
            <person name="Tewari R."/>
            <person name="Singh A.K."/>
            <person name="Gulati A."/>
        </authorList>
    </citation>
    <scope>NUCLEOTIDE SEQUENCE [LARGE SCALE GENOMIC DNA]</scope>
    <source>
        <strain evidence="6 7">IHBB 11108</strain>
    </source>
</reference>
<gene>
    <name evidence="6" type="ORF">UM93_04255</name>
</gene>
<dbReference type="InterPro" id="IPR036390">
    <property type="entry name" value="WH_DNA-bd_sf"/>
</dbReference>
<dbReference type="PANTHER" id="PTHR30126">
    <property type="entry name" value="HTH-TYPE TRANSCRIPTIONAL REGULATOR"/>
    <property type="match status" value="1"/>
</dbReference>
<feature type="domain" description="HTH lysR-type" evidence="5">
    <location>
        <begin position="5"/>
        <end position="62"/>
    </location>
</feature>
<dbReference type="AlphaFoldDB" id="A0A0D4BX65"/>
<evidence type="ECO:0000313" key="6">
    <source>
        <dbReference type="EMBL" id="AJT40918.1"/>
    </source>
</evidence>
<dbReference type="Proteomes" id="UP000061839">
    <property type="component" value="Chromosome"/>
</dbReference>
<accession>A0A0D4BX65</accession>
<proteinExistence type="inferred from homology"/>
<dbReference type="InterPro" id="IPR005119">
    <property type="entry name" value="LysR_subst-bd"/>
</dbReference>
<dbReference type="SUPFAM" id="SSF46785">
    <property type="entry name" value="Winged helix' DNA-binding domain"/>
    <property type="match status" value="1"/>
</dbReference>
<name>A0A0D4BX65_9MICC</name>
<dbReference type="EMBL" id="CP011005">
    <property type="protein sequence ID" value="AJT40918.1"/>
    <property type="molecule type" value="Genomic_DNA"/>
</dbReference>
<dbReference type="PANTHER" id="PTHR30126:SF39">
    <property type="entry name" value="HTH-TYPE TRANSCRIPTIONAL REGULATOR CYSL"/>
    <property type="match status" value="1"/>
</dbReference>
<sequence>MADIPEVDDLRLVLAIADAGSVGAAARSLLISQPSASSRLSRLERRLGADLFLRTTRGSSPTAAGAELIRRSRHILGHLEQLFDDVLGSTEAAPLTIGCFHTLADSVMPLLDAAFPAGSLVQRVDHGLQLVDWVAEGSMDAAVVAIAEQMTLPQGVRAERIGFDQLVVFVPRGAPTPGSGKQPLKGLQMPTASYDLRQDELRSRIIALGATPRPGATIVATMRMARLSKHAALVPRSAAVNDLHPGEQLLDLPFRWRLTLSLVARAHRDPRLNTIGEYLRRELELS</sequence>
<dbReference type="RefSeq" id="WP_045073878.1">
    <property type="nucleotide sequence ID" value="NZ_CP011005.1"/>
</dbReference>
<evidence type="ECO:0000256" key="3">
    <source>
        <dbReference type="ARBA" id="ARBA00023125"/>
    </source>
</evidence>